<keyword evidence="4 6" id="KW-1133">Transmembrane helix</keyword>
<dbReference type="SUPFAM" id="SSF103473">
    <property type="entry name" value="MFS general substrate transporter"/>
    <property type="match status" value="1"/>
</dbReference>
<dbReference type="PANTHER" id="PTHR43124">
    <property type="entry name" value="PURINE EFFLUX PUMP PBUE"/>
    <property type="match status" value="1"/>
</dbReference>
<dbReference type="InterPro" id="IPR036259">
    <property type="entry name" value="MFS_trans_sf"/>
</dbReference>
<dbReference type="InterPro" id="IPR020846">
    <property type="entry name" value="MFS_dom"/>
</dbReference>
<dbReference type="InterPro" id="IPR011701">
    <property type="entry name" value="MFS"/>
</dbReference>
<feature type="transmembrane region" description="Helical" evidence="6">
    <location>
        <begin position="103"/>
        <end position="123"/>
    </location>
</feature>
<feature type="transmembrane region" description="Helical" evidence="6">
    <location>
        <begin position="241"/>
        <end position="261"/>
    </location>
</feature>
<keyword evidence="3 6" id="KW-0812">Transmembrane</keyword>
<evidence type="ECO:0000256" key="3">
    <source>
        <dbReference type="ARBA" id="ARBA00022692"/>
    </source>
</evidence>
<feature type="transmembrane region" description="Helical" evidence="6">
    <location>
        <begin position="132"/>
        <end position="150"/>
    </location>
</feature>
<sequence>MSELSKAGSLAILLTSCLTIMVGTAIAPSLNIIAPRLHVTTLATWLITLPSLGVVLCAPLAGWWIDRKGPHTVMKWGLAAYGLLGVAPVFLHTPGLILANRLLLGGATAAVMASGTALLAIFFQGQARLRMLAIQGMAIELGGVLFLLLGGALGETDWRLPFMIYLFAWCCLLLFLCTVPAVRATAAIGDVPTPASRSMTKPVRLIVAGAVIAMGLFFTAIVGIPAFLFKDFGYTASQTGYYMGAVSLIAVLAAGLLTGMVKRLTATYTLITGFGLLALGHLLLYHASNLPGLALAAICLGGGFGFTVPLLNHLMVEESTAANRGRNLGYYSMAIFGGQFLSSFMELFTGSSRMAFLAAAIAGTGVTLLLLLNQRRYLSQK</sequence>
<dbReference type="PROSITE" id="PS50850">
    <property type="entry name" value="MFS"/>
    <property type="match status" value="1"/>
</dbReference>
<feature type="transmembrane region" description="Helical" evidence="6">
    <location>
        <begin position="162"/>
        <end position="182"/>
    </location>
</feature>
<feature type="domain" description="Major facilitator superfamily (MFS) profile" evidence="7">
    <location>
        <begin position="1"/>
        <end position="377"/>
    </location>
</feature>
<feature type="transmembrane region" description="Helical" evidence="6">
    <location>
        <begin position="354"/>
        <end position="372"/>
    </location>
</feature>
<evidence type="ECO:0000256" key="2">
    <source>
        <dbReference type="ARBA" id="ARBA00022475"/>
    </source>
</evidence>
<keyword evidence="9" id="KW-1185">Reference proteome</keyword>
<organism evidence="8 9">
    <name type="scientific">Chitinophaga nivalis</name>
    <dbReference type="NCBI Taxonomy" id="2991709"/>
    <lineage>
        <taxon>Bacteria</taxon>
        <taxon>Pseudomonadati</taxon>
        <taxon>Bacteroidota</taxon>
        <taxon>Chitinophagia</taxon>
        <taxon>Chitinophagales</taxon>
        <taxon>Chitinophagaceae</taxon>
        <taxon>Chitinophaga</taxon>
    </lineage>
</organism>
<feature type="transmembrane region" description="Helical" evidence="6">
    <location>
        <begin position="203"/>
        <end position="229"/>
    </location>
</feature>
<dbReference type="EMBL" id="JAPDNS010000001">
    <property type="protein sequence ID" value="MCW3485218.1"/>
    <property type="molecule type" value="Genomic_DNA"/>
</dbReference>
<protein>
    <submittedName>
        <fullName evidence="8">MFS transporter</fullName>
    </submittedName>
</protein>
<accession>A0ABT3IMQ3</accession>
<gene>
    <name evidence="8" type="ORF">OL497_15015</name>
</gene>
<evidence type="ECO:0000313" key="9">
    <source>
        <dbReference type="Proteomes" id="UP001207742"/>
    </source>
</evidence>
<dbReference type="Proteomes" id="UP001207742">
    <property type="component" value="Unassembled WGS sequence"/>
</dbReference>
<feature type="transmembrane region" description="Helical" evidence="6">
    <location>
        <begin position="328"/>
        <end position="348"/>
    </location>
</feature>
<feature type="transmembrane region" description="Helical" evidence="6">
    <location>
        <begin position="7"/>
        <end position="30"/>
    </location>
</feature>
<evidence type="ECO:0000256" key="4">
    <source>
        <dbReference type="ARBA" id="ARBA00022989"/>
    </source>
</evidence>
<evidence type="ECO:0000256" key="6">
    <source>
        <dbReference type="SAM" id="Phobius"/>
    </source>
</evidence>
<keyword evidence="2" id="KW-1003">Cell membrane</keyword>
<evidence type="ECO:0000313" key="8">
    <source>
        <dbReference type="EMBL" id="MCW3485218.1"/>
    </source>
</evidence>
<dbReference type="PROSITE" id="PS51257">
    <property type="entry name" value="PROKAR_LIPOPROTEIN"/>
    <property type="match status" value="1"/>
</dbReference>
<proteinExistence type="predicted"/>
<evidence type="ECO:0000259" key="7">
    <source>
        <dbReference type="PROSITE" id="PS50850"/>
    </source>
</evidence>
<feature type="transmembrane region" description="Helical" evidence="6">
    <location>
        <begin position="42"/>
        <end position="64"/>
    </location>
</feature>
<feature type="transmembrane region" description="Helical" evidence="6">
    <location>
        <begin position="76"/>
        <end position="97"/>
    </location>
</feature>
<comment type="subcellular location">
    <subcellularLocation>
        <location evidence="1">Cell membrane</location>
        <topology evidence="1">Multi-pass membrane protein</topology>
    </subcellularLocation>
</comment>
<dbReference type="PANTHER" id="PTHR43124:SF3">
    <property type="entry name" value="CHLORAMPHENICOL EFFLUX PUMP RV0191"/>
    <property type="match status" value="1"/>
</dbReference>
<reference evidence="8 9" key="1">
    <citation type="submission" date="2022-10" db="EMBL/GenBank/DDBJ databases">
        <title>Chitinophaga nivalis PC15 sp. nov., isolated from Pyeongchang county, South Korea.</title>
        <authorList>
            <person name="Trinh H.N."/>
        </authorList>
    </citation>
    <scope>NUCLEOTIDE SEQUENCE [LARGE SCALE GENOMIC DNA]</scope>
    <source>
        <strain evidence="8 9">PC14</strain>
    </source>
</reference>
<dbReference type="InterPro" id="IPR050189">
    <property type="entry name" value="MFS_Efflux_Transporters"/>
</dbReference>
<dbReference type="RefSeq" id="WP_264731378.1">
    <property type="nucleotide sequence ID" value="NZ_JAPDNR010000001.1"/>
</dbReference>
<dbReference type="Pfam" id="PF07690">
    <property type="entry name" value="MFS_1"/>
    <property type="match status" value="1"/>
</dbReference>
<comment type="caution">
    <text evidence="8">The sequence shown here is derived from an EMBL/GenBank/DDBJ whole genome shotgun (WGS) entry which is preliminary data.</text>
</comment>
<dbReference type="Gene3D" id="1.20.1250.20">
    <property type="entry name" value="MFS general substrate transporter like domains"/>
    <property type="match status" value="1"/>
</dbReference>
<evidence type="ECO:0000256" key="5">
    <source>
        <dbReference type="ARBA" id="ARBA00023136"/>
    </source>
</evidence>
<name>A0ABT3IMQ3_9BACT</name>
<keyword evidence="5 6" id="KW-0472">Membrane</keyword>
<evidence type="ECO:0000256" key="1">
    <source>
        <dbReference type="ARBA" id="ARBA00004651"/>
    </source>
</evidence>
<feature type="transmembrane region" description="Helical" evidence="6">
    <location>
        <begin position="293"/>
        <end position="316"/>
    </location>
</feature>
<feature type="transmembrane region" description="Helical" evidence="6">
    <location>
        <begin position="268"/>
        <end position="287"/>
    </location>
</feature>